<dbReference type="InterPro" id="IPR012337">
    <property type="entry name" value="RNaseH-like_sf"/>
</dbReference>
<dbReference type="Proteomes" id="UP001304300">
    <property type="component" value="Chromosome"/>
</dbReference>
<dbReference type="RefSeq" id="WP_317835000.1">
    <property type="nucleotide sequence ID" value="NZ_CP136920.1"/>
</dbReference>
<reference evidence="2 3" key="1">
    <citation type="submission" date="2023-10" db="EMBL/GenBank/DDBJ databases">
        <title>Rubellicoccus peritrichatus gen. nov., sp. nov., isolated from an algae of coral reef tank.</title>
        <authorList>
            <person name="Luo J."/>
        </authorList>
    </citation>
    <scope>NUCLEOTIDE SEQUENCE [LARGE SCALE GENOMIC DNA]</scope>
    <source>
        <strain evidence="2 3">CR14</strain>
    </source>
</reference>
<dbReference type="Gene3D" id="3.30.420.10">
    <property type="entry name" value="Ribonuclease H-like superfamily/Ribonuclease H"/>
    <property type="match status" value="1"/>
</dbReference>
<name>A0AAQ3LF15_9BACT</name>
<dbReference type="EMBL" id="CP136920">
    <property type="protein sequence ID" value="WOO42478.1"/>
    <property type="molecule type" value="Genomic_DNA"/>
</dbReference>
<protein>
    <recommendedName>
        <fullName evidence="1">Predicted 3'-5' exonuclease PolB-like domain-containing protein</fullName>
    </recommendedName>
</protein>
<sequence length="279" mass="31247">MFKTVQPNLLSFDIEWIPDPVAAQRLYGVKLDGPASEHDAFKRLWAEGGATEEMPRPYLKTMLCRIVTIAGIFREVDRNGDVSLRLVSLPVDINDPEKCSEKNILDGFLRGIGRKKPQLVGYNSANADIPILMQRAVVHGMGGHGFGARPDKPWEGADYFSTAGDYSVDLAKALAWGANTPRLHEAATVSGIPGKVDTAGDQVWELYLKGQLGKIRDYNDFDAFTTHLLWARIARFGELLTKQEYEHEQKLVRELIQKEIDGGKVHLERYLKAWDALRG</sequence>
<proteinExistence type="predicted"/>
<evidence type="ECO:0000313" key="3">
    <source>
        <dbReference type="Proteomes" id="UP001304300"/>
    </source>
</evidence>
<evidence type="ECO:0000313" key="2">
    <source>
        <dbReference type="EMBL" id="WOO42478.1"/>
    </source>
</evidence>
<organism evidence="2 3">
    <name type="scientific">Rubellicoccus peritrichatus</name>
    <dbReference type="NCBI Taxonomy" id="3080537"/>
    <lineage>
        <taxon>Bacteria</taxon>
        <taxon>Pseudomonadati</taxon>
        <taxon>Verrucomicrobiota</taxon>
        <taxon>Opitutia</taxon>
        <taxon>Puniceicoccales</taxon>
        <taxon>Cerasicoccaceae</taxon>
        <taxon>Rubellicoccus</taxon>
    </lineage>
</organism>
<dbReference type="InterPro" id="IPR036397">
    <property type="entry name" value="RNaseH_sf"/>
</dbReference>
<keyword evidence="3" id="KW-1185">Reference proteome</keyword>
<dbReference type="SUPFAM" id="SSF53098">
    <property type="entry name" value="Ribonuclease H-like"/>
    <property type="match status" value="1"/>
</dbReference>
<gene>
    <name evidence="2" type="ORF">RZN69_05205</name>
</gene>
<dbReference type="Pfam" id="PF10108">
    <property type="entry name" value="DNA_pol_B_exo2"/>
    <property type="match status" value="1"/>
</dbReference>
<accession>A0AAQ3LF15</accession>
<dbReference type="InterPro" id="IPR019288">
    <property type="entry name" value="3'-5'_exonuclease_PolB-like"/>
</dbReference>
<evidence type="ECO:0000259" key="1">
    <source>
        <dbReference type="Pfam" id="PF10108"/>
    </source>
</evidence>
<dbReference type="KEGG" id="puo:RZN69_05205"/>
<feature type="domain" description="Predicted 3'-5' exonuclease PolB-like" evidence="1">
    <location>
        <begin position="57"/>
        <end position="274"/>
    </location>
</feature>
<dbReference type="GO" id="GO:0003676">
    <property type="term" value="F:nucleic acid binding"/>
    <property type="evidence" value="ECO:0007669"/>
    <property type="project" value="InterPro"/>
</dbReference>
<dbReference type="AlphaFoldDB" id="A0AAQ3LF15"/>